<feature type="chain" id="PRO_5045774190" evidence="1">
    <location>
        <begin position="23"/>
        <end position="563"/>
    </location>
</feature>
<sequence>MKKAIVFFLASALVLTTGNSMIKISNSNTVSRQNTSKISYHAVTIPDDVMQDLKAKGINIKDHVPTSLKNGPHAVNSGAVLGTAPIANEQKAIALYLKFPDNDQPPTSVKYDHMPVAQLQNLLFGDIYDPYSMEEFSIYKTYNGITAPTDRTLKNYYKGISDGRVNVTGQVVEVTMPHGYSYYKIGQNYGLIGENTNGDYTMSLIFEDAIKAADELVDFSQYAKNGVVPNVFLIHQGTGSEFSTDPTVIWSHSWDYESAYYYNRYALTGREDEEGLPKGLEVDNVIVNDYSIEPEVGGDMTGYLGTPSGPYPAYVGVYAHEFGHVLGLPDQYDYGYDSEGTGAYTLMASGSWTRFPNAKQYAGNSPVYLDAWSQVFLGLTHPITLTSGSGSFTLNSVANGGGVVKLVAPDSNGSEYFLVENRQQIGFDSSLSRYGTGIHGLAIYHIDENVLLRNFNRPNEAANWFQSRKQGVNADAGTGETHYGISILQADNKWDLEKNVNVADNGDLYKTGQSFTPTSVPNSGSYYFNNGNGASANYTGIYVNNIVENKNGSVTFNAGFKVK</sequence>
<keyword evidence="3" id="KW-0482">Metalloprotease</keyword>
<dbReference type="PANTHER" id="PTHR41775:SF1">
    <property type="entry name" value="PEPTIDASE M6-LIKE DOMAIN-CONTAINING PROTEIN"/>
    <property type="match status" value="1"/>
</dbReference>
<dbReference type="GO" id="GO:0008237">
    <property type="term" value="F:metallopeptidase activity"/>
    <property type="evidence" value="ECO:0007669"/>
    <property type="project" value="UniProtKB-KW"/>
</dbReference>
<keyword evidence="3" id="KW-0645">Protease</keyword>
<proteinExistence type="predicted"/>
<dbReference type="RefSeq" id="WP_406766626.1">
    <property type="nucleotide sequence ID" value="NZ_JBJHZY010000005.1"/>
</dbReference>
<evidence type="ECO:0000313" key="4">
    <source>
        <dbReference type="Proteomes" id="UP001623661"/>
    </source>
</evidence>
<comment type="caution">
    <text evidence="3">The sequence shown here is derived from an EMBL/GenBank/DDBJ whole genome shotgun (WGS) entry which is preliminary data.</text>
</comment>
<dbReference type="Pfam" id="PF05547">
    <property type="entry name" value="Peptidase_M6"/>
    <property type="match status" value="1"/>
</dbReference>
<dbReference type="EMBL" id="JBJHZY010000005">
    <property type="protein sequence ID" value="MFL0270000.1"/>
    <property type="molecule type" value="Genomic_DNA"/>
</dbReference>
<keyword evidence="1" id="KW-0732">Signal</keyword>
<dbReference type="SUPFAM" id="SSF55486">
    <property type="entry name" value="Metalloproteases ('zincins'), catalytic domain"/>
    <property type="match status" value="1"/>
</dbReference>
<feature type="signal peptide" evidence="1">
    <location>
        <begin position="1"/>
        <end position="22"/>
    </location>
</feature>
<dbReference type="PANTHER" id="PTHR41775">
    <property type="entry name" value="SECRETED PROTEIN-RELATED"/>
    <property type="match status" value="1"/>
</dbReference>
<keyword evidence="4" id="KW-1185">Reference proteome</keyword>
<evidence type="ECO:0000313" key="3">
    <source>
        <dbReference type="EMBL" id="MFL0270000.1"/>
    </source>
</evidence>
<feature type="domain" description="Peptidase M6-like" evidence="2">
    <location>
        <begin position="89"/>
        <end position="365"/>
    </location>
</feature>
<evidence type="ECO:0000259" key="2">
    <source>
        <dbReference type="Pfam" id="PF05547"/>
    </source>
</evidence>
<name>A0ABW8TW93_9CLOT</name>
<dbReference type="NCBIfam" id="TIGR03296">
    <property type="entry name" value="M6dom_TIGR03296"/>
    <property type="match status" value="1"/>
</dbReference>
<gene>
    <name evidence="3" type="ORF">ACJDUH_18135</name>
</gene>
<organism evidence="3 4">
    <name type="scientific">Candidatus Clostridium radicumherbarum</name>
    <dbReference type="NCBI Taxonomy" id="3381662"/>
    <lineage>
        <taxon>Bacteria</taxon>
        <taxon>Bacillati</taxon>
        <taxon>Bacillota</taxon>
        <taxon>Clostridia</taxon>
        <taxon>Eubacteriales</taxon>
        <taxon>Clostridiaceae</taxon>
        <taxon>Clostridium</taxon>
    </lineage>
</organism>
<dbReference type="Proteomes" id="UP001623661">
    <property type="component" value="Unassembled WGS sequence"/>
</dbReference>
<keyword evidence="3" id="KW-0378">Hydrolase</keyword>
<dbReference type="InterPro" id="IPR008757">
    <property type="entry name" value="Peptidase_M6-like_domain"/>
</dbReference>
<evidence type="ECO:0000256" key="1">
    <source>
        <dbReference type="SAM" id="SignalP"/>
    </source>
</evidence>
<protein>
    <submittedName>
        <fullName evidence="3">M6 family metalloprotease domain-containing protein</fullName>
    </submittedName>
</protein>
<reference evidence="3 4" key="1">
    <citation type="submission" date="2024-11" db="EMBL/GenBank/DDBJ databases">
        <authorList>
            <person name="Heng Y.C."/>
            <person name="Lim A.C.H."/>
            <person name="Lee J.K.Y."/>
            <person name="Kittelmann S."/>
        </authorList>
    </citation>
    <scope>NUCLEOTIDE SEQUENCE [LARGE SCALE GENOMIC DNA]</scope>
    <source>
        <strain evidence="3 4">WILCCON 0202</strain>
    </source>
</reference>
<accession>A0ABW8TW93</accession>